<keyword evidence="2" id="KW-1185">Reference proteome</keyword>
<accession>A0A076MY98</accession>
<gene>
    <name evidence="1" type="ORF">AMETH_3578</name>
</gene>
<evidence type="ECO:0000313" key="1">
    <source>
        <dbReference type="EMBL" id="AIJ23670.1"/>
    </source>
</evidence>
<dbReference type="HOGENOM" id="CLU_966172_0_0_11"/>
<reference evidence="1 2" key="1">
    <citation type="submission" date="2014-07" db="EMBL/GenBank/DDBJ databases">
        <title>Whole Genome Sequence of the Amycolatopsis methanolica 239.</title>
        <authorList>
            <person name="Tang B."/>
        </authorList>
    </citation>
    <scope>NUCLEOTIDE SEQUENCE [LARGE SCALE GENOMIC DNA]</scope>
    <source>
        <strain evidence="1 2">239</strain>
    </source>
</reference>
<proteinExistence type="predicted"/>
<dbReference type="KEGG" id="amq:AMETH_3578"/>
<dbReference type="RefSeq" id="WP_017982503.1">
    <property type="nucleotide sequence ID" value="NZ_AQUL01000001.1"/>
</dbReference>
<dbReference type="eggNOG" id="ENOG5031K7F">
    <property type="taxonomic scope" value="Bacteria"/>
</dbReference>
<dbReference type="AlphaFoldDB" id="A0A076MY98"/>
<dbReference type="OrthoDB" id="4515757at2"/>
<dbReference type="PATRIC" id="fig|1068978.7.peg.3822"/>
<protein>
    <submittedName>
        <fullName evidence="1">Uncharacterized protein</fullName>
    </submittedName>
</protein>
<dbReference type="Proteomes" id="UP000062973">
    <property type="component" value="Chromosome"/>
</dbReference>
<organism evidence="1 2">
    <name type="scientific">Amycolatopsis methanolica 239</name>
    <dbReference type="NCBI Taxonomy" id="1068978"/>
    <lineage>
        <taxon>Bacteria</taxon>
        <taxon>Bacillati</taxon>
        <taxon>Actinomycetota</taxon>
        <taxon>Actinomycetes</taxon>
        <taxon>Pseudonocardiales</taxon>
        <taxon>Pseudonocardiaceae</taxon>
        <taxon>Amycolatopsis</taxon>
        <taxon>Amycolatopsis methanolica group</taxon>
    </lineage>
</organism>
<evidence type="ECO:0000313" key="2">
    <source>
        <dbReference type="Proteomes" id="UP000062973"/>
    </source>
</evidence>
<dbReference type="EMBL" id="CP009110">
    <property type="protein sequence ID" value="AIJ23670.1"/>
    <property type="molecule type" value="Genomic_DNA"/>
</dbReference>
<sequence length="306" mass="33216">MDLGDPTTNPISFTLGSADEFFTEPVGARDEDGYRRAWQRVVAEHGAEAARVTRIAAYWEPSAADRRFLDETFADAGLQFIFERPEAAGWDAALAKAQQVLDEILRAEEAEELAAEARRAREKQTGGELLPVLRSGSLGGSDVVRQTMPWLPVAGRDLFATFAYTALTPHGTVGMRHVLNNRLDGEADFTGIVTAALDSVQDGLVLEEAVTETGRLIRMHRPDGFGAAGAVMLPDFHERMSGIHGWDELTVAILCPDDLWITRSGTPDADRLAHEVRAAGQQAPELRPSLLRVTATALDLVAESAS</sequence>
<name>A0A076MY98_AMYME</name>
<dbReference type="STRING" id="1068978.AMETH_3578"/>